<dbReference type="Proteomes" id="UP001060733">
    <property type="component" value="Chromosome"/>
</dbReference>
<name>A0ABY6EF27_9ACTN</name>
<reference evidence="2" key="1">
    <citation type="submission" date="2022-10" db="EMBL/GenBank/DDBJ databases">
        <authorList>
            <person name="Mo P."/>
        </authorList>
    </citation>
    <scope>NUCLEOTIDE SEQUENCE</scope>
    <source>
        <strain evidence="2">HUAS 14-6</strain>
    </source>
</reference>
<proteinExistence type="predicted"/>
<evidence type="ECO:0000259" key="1">
    <source>
        <dbReference type="Pfam" id="PF01872"/>
    </source>
</evidence>
<evidence type="ECO:0000313" key="3">
    <source>
        <dbReference type="Proteomes" id="UP001060733"/>
    </source>
</evidence>
<gene>
    <name evidence="2" type="ORF">N8I86_00285</name>
</gene>
<evidence type="ECO:0000313" key="2">
    <source>
        <dbReference type="EMBL" id="UXY33314.1"/>
    </source>
</evidence>
<dbReference type="InterPro" id="IPR024072">
    <property type="entry name" value="DHFR-like_dom_sf"/>
</dbReference>
<organism evidence="2 3">
    <name type="scientific">Streptomyces albidocamelliae</name>
    <dbReference type="NCBI Taxonomy" id="2981135"/>
    <lineage>
        <taxon>Bacteria</taxon>
        <taxon>Bacillati</taxon>
        <taxon>Actinomycetota</taxon>
        <taxon>Actinomycetes</taxon>
        <taxon>Kitasatosporales</taxon>
        <taxon>Streptomycetaceae</taxon>
        <taxon>Streptomyces</taxon>
    </lineage>
</organism>
<keyword evidence="3" id="KW-1185">Reference proteome</keyword>
<accession>A0ABY6EF27</accession>
<dbReference type="InterPro" id="IPR050765">
    <property type="entry name" value="Riboflavin_Biosynth_HTPR"/>
</dbReference>
<dbReference type="SUPFAM" id="SSF53597">
    <property type="entry name" value="Dihydrofolate reductase-like"/>
    <property type="match status" value="1"/>
</dbReference>
<dbReference type="PANTHER" id="PTHR38011:SF11">
    <property type="entry name" value="2,5-DIAMINO-6-RIBOSYLAMINO-4(3H)-PYRIMIDINONE 5'-PHOSPHATE REDUCTASE"/>
    <property type="match status" value="1"/>
</dbReference>
<sequence length="183" mass="19993">MRKIVAGLFSSLDGVVEAPETWSMPFSTAETGAAVLRLFEDADTALLGRGTYEQWSAFFPYATNEQVPTAEWMNSSPKYVVSSSLTSVEEWKNSRLVTGDDVDGQIRALKEQPGGTINVGGSITLVQWLMRNGLLDELYLQINPIVVGSGRTLADGDQIPMTLASSRTFANGVIEAHYTLRTR</sequence>
<dbReference type="Pfam" id="PF01872">
    <property type="entry name" value="RibD_C"/>
    <property type="match status" value="1"/>
</dbReference>
<dbReference type="EMBL" id="CP106795">
    <property type="protein sequence ID" value="UXY33314.1"/>
    <property type="molecule type" value="Genomic_DNA"/>
</dbReference>
<dbReference type="PANTHER" id="PTHR38011">
    <property type="entry name" value="DIHYDROFOLATE REDUCTASE FAMILY PROTEIN (AFU_ORTHOLOGUE AFUA_8G06820)"/>
    <property type="match status" value="1"/>
</dbReference>
<dbReference type="RefSeq" id="WP_263276676.1">
    <property type="nucleotide sequence ID" value="NZ_CP106795.1"/>
</dbReference>
<dbReference type="Gene3D" id="3.40.430.10">
    <property type="entry name" value="Dihydrofolate Reductase, subunit A"/>
    <property type="match status" value="1"/>
</dbReference>
<protein>
    <submittedName>
        <fullName evidence="2">Dihydrofolate reductase family protein</fullName>
    </submittedName>
</protein>
<dbReference type="InterPro" id="IPR002734">
    <property type="entry name" value="RibDG_C"/>
</dbReference>
<feature type="domain" description="Bacterial bifunctional deaminase-reductase C-terminal" evidence="1">
    <location>
        <begin position="2"/>
        <end position="174"/>
    </location>
</feature>